<feature type="domain" description="GH15-like" evidence="1">
    <location>
        <begin position="232"/>
        <end position="593"/>
    </location>
</feature>
<dbReference type="RefSeq" id="WP_210310456.1">
    <property type="nucleotide sequence ID" value="NZ_BMZE01000002.1"/>
</dbReference>
<dbReference type="EMBL" id="BMZE01000002">
    <property type="protein sequence ID" value="GHA21267.1"/>
    <property type="molecule type" value="Genomic_DNA"/>
</dbReference>
<reference evidence="3" key="2">
    <citation type="submission" date="2020-09" db="EMBL/GenBank/DDBJ databases">
        <authorList>
            <person name="Sun Q."/>
            <person name="Kim S."/>
        </authorList>
    </citation>
    <scope>NUCLEOTIDE SEQUENCE</scope>
    <source>
        <strain evidence="3">KCTC 32437</strain>
    </source>
</reference>
<evidence type="ECO:0000259" key="1">
    <source>
        <dbReference type="Pfam" id="PF00723"/>
    </source>
</evidence>
<dbReference type="Pfam" id="PF00723">
    <property type="entry name" value="Glyco_hydro_15"/>
    <property type="match status" value="1"/>
</dbReference>
<dbReference type="InterPro" id="IPR008928">
    <property type="entry name" value="6-hairpin_glycosidase_sf"/>
</dbReference>
<proteinExistence type="predicted"/>
<name>A0A918VSV1_9HYPH</name>
<comment type="caution">
    <text evidence="3">The sequence shown here is derived from an EMBL/GenBank/DDBJ whole genome shotgun (WGS) entry which is preliminary data.</text>
</comment>
<sequence>MPQASSQRPNPMPNRSINDHGVIGNLDTAALVALDGAVDYLCWPHLDSPTIFAALLDPDAGGEFTLQPHLDNARTVQAYVPDTNVLTTRWLATEGALEVVDLMPYPHINGNSSRMLIRRVRATRGTITVSGACRPRFDYARLVPRTFEDEASVVFKAEDSPSLRLDATVALAAQDGEAVAKFTLKQDETAWFVLLDEDEDRPSVAELETIYARTLDAWRKWTARSNYKGRWREEVARSALALKLLTSAEHGSIAAAATFGLPEATDASRNWDYRATWIRDAAFTIYAFLRLGHVEEAEQFRGWVNERMMHLDDGALEVMYAMDGSEAADEVELHQFAGYAGAKPVRIGNAAHTQDQLDVYGELLDSVYLANKYGSAISREGWLGVQRIIEHVRENWDTPDAGIWEIRGEPRHFLHSRLMCWVAIDRAVRLARKRSLPAPFNEWEMERNRIAEDIWANFRHPEHGYFVQHKGSTDLDAAVLMMPLVRFVSATDPVWLKTLDAIGEQLTSDGMVYRYLTHDGLEGGEGAFTTCTFWYVECLARANRLEEAQSVMSKALLYSNHLGLFSEELDERALALGNFPQALTHLAFISAAYFLNRRLDSPDGDVWQP</sequence>
<dbReference type="Proteomes" id="UP000646579">
    <property type="component" value="Unassembled WGS sequence"/>
</dbReference>
<gene>
    <name evidence="3" type="ORF">GCM10007989_15660</name>
</gene>
<dbReference type="InterPro" id="IPR012341">
    <property type="entry name" value="6hp_glycosidase-like_sf"/>
</dbReference>
<evidence type="ECO:0000259" key="2">
    <source>
        <dbReference type="Pfam" id="PF19291"/>
    </source>
</evidence>
<accession>A0A918VSV1</accession>
<dbReference type="PANTHER" id="PTHR31616:SF0">
    <property type="entry name" value="GLUCAN 1,4-ALPHA-GLUCOSIDASE"/>
    <property type="match status" value="1"/>
</dbReference>
<feature type="domain" description="Trehalase-like N-terminal" evidence="2">
    <location>
        <begin position="16"/>
        <end position="153"/>
    </location>
</feature>
<dbReference type="GO" id="GO:0005975">
    <property type="term" value="P:carbohydrate metabolic process"/>
    <property type="evidence" value="ECO:0007669"/>
    <property type="project" value="InterPro"/>
</dbReference>
<dbReference type="InterPro" id="IPR045582">
    <property type="entry name" value="Trehalase-like_N"/>
</dbReference>
<dbReference type="SUPFAM" id="SSF48208">
    <property type="entry name" value="Six-hairpin glycosidases"/>
    <property type="match status" value="1"/>
</dbReference>
<evidence type="ECO:0000313" key="3">
    <source>
        <dbReference type="EMBL" id="GHA21267.1"/>
    </source>
</evidence>
<dbReference type="GO" id="GO:0004553">
    <property type="term" value="F:hydrolase activity, hydrolyzing O-glycosyl compounds"/>
    <property type="evidence" value="ECO:0007669"/>
    <property type="project" value="TreeGrafter"/>
</dbReference>
<dbReference type="PANTHER" id="PTHR31616">
    <property type="entry name" value="TREHALASE"/>
    <property type="match status" value="1"/>
</dbReference>
<evidence type="ECO:0000313" key="4">
    <source>
        <dbReference type="Proteomes" id="UP000646579"/>
    </source>
</evidence>
<organism evidence="3 4">
    <name type="scientific">Devosia pacifica</name>
    <dbReference type="NCBI Taxonomy" id="1335967"/>
    <lineage>
        <taxon>Bacteria</taxon>
        <taxon>Pseudomonadati</taxon>
        <taxon>Pseudomonadota</taxon>
        <taxon>Alphaproteobacteria</taxon>
        <taxon>Hyphomicrobiales</taxon>
        <taxon>Devosiaceae</taxon>
        <taxon>Devosia</taxon>
    </lineage>
</organism>
<reference evidence="3" key="1">
    <citation type="journal article" date="2014" name="Int. J. Syst. Evol. Microbiol.">
        <title>Complete genome sequence of Corynebacterium casei LMG S-19264T (=DSM 44701T), isolated from a smear-ripened cheese.</title>
        <authorList>
            <consortium name="US DOE Joint Genome Institute (JGI-PGF)"/>
            <person name="Walter F."/>
            <person name="Albersmeier A."/>
            <person name="Kalinowski J."/>
            <person name="Ruckert C."/>
        </authorList>
    </citation>
    <scope>NUCLEOTIDE SEQUENCE</scope>
    <source>
        <strain evidence="3">KCTC 32437</strain>
    </source>
</reference>
<dbReference type="Pfam" id="PF19291">
    <property type="entry name" value="TREH_N"/>
    <property type="match status" value="1"/>
</dbReference>
<dbReference type="InterPro" id="IPR011613">
    <property type="entry name" value="GH15-like"/>
</dbReference>
<protein>
    <submittedName>
        <fullName evidence="3">Glucoamylase</fullName>
    </submittedName>
</protein>
<dbReference type="AlphaFoldDB" id="A0A918VSV1"/>
<keyword evidence="4" id="KW-1185">Reference proteome</keyword>
<dbReference type="Gene3D" id="1.50.10.10">
    <property type="match status" value="1"/>
</dbReference>